<evidence type="ECO:0000313" key="1">
    <source>
        <dbReference type="EMBL" id="QGT51483.1"/>
    </source>
</evidence>
<reference evidence="1" key="1">
    <citation type="journal article" date="2020" name="J. ISSAAS">
        <title>Lactobacilli and other gastrointestinal microbiota of Peromyscus leucopus, reservoir host for agents of Lyme disease and other zoonoses in North America.</title>
        <authorList>
            <person name="Milovic A."/>
            <person name="Bassam K."/>
            <person name="Shao H."/>
            <person name="Chatzistamou I."/>
            <person name="Tufts D.M."/>
            <person name="Diuk-Wasser M."/>
            <person name="Barbour A.G."/>
        </authorList>
    </citation>
    <scope>NUCLEOTIDE SEQUENCE</scope>
    <source>
        <strain evidence="1">LL50</strain>
    </source>
</reference>
<dbReference type="AlphaFoldDB" id="A0A650EP57"/>
<gene>
    <name evidence="1" type="ORF">Unknown280_1750</name>
</gene>
<organism evidence="1">
    <name type="scientific">uncultured Spirochaetaceae bacterium</name>
    <dbReference type="NCBI Taxonomy" id="201186"/>
    <lineage>
        <taxon>Bacteria</taxon>
        <taxon>Pseudomonadati</taxon>
        <taxon>Spirochaetota</taxon>
        <taxon>Spirochaetia</taxon>
        <taxon>Spirochaetales</taxon>
        <taxon>Spirochaetaceae</taxon>
        <taxon>environmental samples</taxon>
    </lineage>
</organism>
<proteinExistence type="predicted"/>
<accession>A0A650EP57</accession>
<name>A0A650EP57_9SPIO</name>
<dbReference type="NCBIfam" id="TIGR02757">
    <property type="entry name" value="TIGR02757 family protein"/>
    <property type="match status" value="1"/>
</dbReference>
<dbReference type="EMBL" id="MN577574">
    <property type="protein sequence ID" value="QGT51483.1"/>
    <property type="molecule type" value="Genomic_DNA"/>
</dbReference>
<dbReference type="InterPro" id="IPR014127">
    <property type="entry name" value="CHP02757"/>
</dbReference>
<sequence length="249" mass="28393">MKRKLRALAQKYENAEFVTNDPSQVLRRFAEPREQEIASFIAAQLSFGKRELFLAKLNSMFEEIERNSMKPSEWISSGKYENFFPKSENKFYRFFSYADMNALCARLAEILQENESLGEAIRKNYESSIEQKNSLSLVSALIAIFPKIKCVSQDASGACKKLHMFLRWMVRQNSPVDLGLWKWASAKDLLIPLDVHVMQEAAHLGLLSPKCSPSAKTTLILTRKMAQIWPDDPAKGDFALFGLGVDEEK</sequence>
<protein>
    <submittedName>
        <fullName evidence="1">TIGR02757 family protein</fullName>
    </submittedName>
</protein>
<dbReference type="Pfam" id="PF09674">
    <property type="entry name" value="DUF2400"/>
    <property type="match status" value="1"/>
</dbReference>